<organism evidence="3 4">
    <name type="scientific">Acorus calamus</name>
    <name type="common">Sweet flag</name>
    <dbReference type="NCBI Taxonomy" id="4465"/>
    <lineage>
        <taxon>Eukaryota</taxon>
        <taxon>Viridiplantae</taxon>
        <taxon>Streptophyta</taxon>
        <taxon>Embryophyta</taxon>
        <taxon>Tracheophyta</taxon>
        <taxon>Spermatophyta</taxon>
        <taxon>Magnoliopsida</taxon>
        <taxon>Liliopsida</taxon>
        <taxon>Acoraceae</taxon>
        <taxon>Acorus</taxon>
    </lineage>
</organism>
<feature type="domain" description="Reverse transcriptase zinc-binding" evidence="2">
    <location>
        <begin position="542"/>
        <end position="620"/>
    </location>
</feature>
<accession>A0AAV9DIB4</accession>
<dbReference type="Pfam" id="PF13966">
    <property type="entry name" value="zf-RVT"/>
    <property type="match status" value="1"/>
</dbReference>
<evidence type="ECO:0000259" key="2">
    <source>
        <dbReference type="Pfam" id="PF13966"/>
    </source>
</evidence>
<dbReference type="AlphaFoldDB" id="A0AAV9DIB4"/>
<sequence length="691" mass="79436">MGDFNVTRFVEDRNREGPVSRAMTDFSSWIDGHGLIDMPIPNQRFTWSNLREIPACARLDRVLINTDWEEAFNSCSLRGLPRLCSDHSPLVLEAGIPAHSARHFKFENWWLQVEGFRDVAVSCWARPVPELKGAKKMGFKLKRLKGIIKQWSAEQRRKLQSKKEVIARELKVIEGLEEEGRLDTAGRERRAAINGEWWNILRIDEAVWRQRSREVWLQEGDQNTKFFHKAASQRRRLNKIESLHLGDRTIDSEAEIQSTLIEHFTTAFSKNRRWAPEWFDEDLGRVPGAAWSTIDAPFSEREIQQAVFGSEADKAPGPDGFGLRFFQEFWPTVKEDVLEMFDCFFRGQQGIGCLNATFLALIPKKGATKIGDYRPISLINGAYKMVAKVLANRLKSVIGHMVEDSQTAFIPGRLLQDGFLATHECIVAVHRDNRSGDFMDGIKWEVRDGSKIRFWLDPWLGEGTLKFRFPVLFSIATNKEGCLNLFWPSDSRNGQWDIRLRRQPNSVESQALQELARELSSMTQNMGQTDRVVWRPCPKEGFTVRSCYNWWRRGLPCNVATSTKHKEIWRTHVPTKDKLLTRSYRAKWAPSADRSCPVCSAAEETTAHIILECRIAKQTWSLICSATGFVPVLSSLDDLWESGRRLKRRGDKSATGKISQSFIPAVVWSLWISRNHLIFRGTPVYMRMYGQ</sequence>
<protein>
    <recommendedName>
        <fullName evidence="5">Reverse transcriptase domain-containing protein</fullName>
    </recommendedName>
</protein>
<evidence type="ECO:0000259" key="1">
    <source>
        <dbReference type="Pfam" id="PF00078"/>
    </source>
</evidence>
<dbReference type="Proteomes" id="UP001180020">
    <property type="component" value="Unassembled WGS sequence"/>
</dbReference>
<dbReference type="SUPFAM" id="SSF56219">
    <property type="entry name" value="DNase I-like"/>
    <property type="match status" value="1"/>
</dbReference>
<dbReference type="InterPro" id="IPR000477">
    <property type="entry name" value="RT_dom"/>
</dbReference>
<evidence type="ECO:0000313" key="4">
    <source>
        <dbReference type="Proteomes" id="UP001180020"/>
    </source>
</evidence>
<reference evidence="3" key="2">
    <citation type="submission" date="2023-06" db="EMBL/GenBank/DDBJ databases">
        <authorList>
            <person name="Ma L."/>
            <person name="Liu K.-W."/>
            <person name="Li Z."/>
            <person name="Hsiao Y.-Y."/>
            <person name="Qi Y."/>
            <person name="Fu T."/>
            <person name="Tang G."/>
            <person name="Zhang D."/>
            <person name="Sun W.-H."/>
            <person name="Liu D.-K."/>
            <person name="Li Y."/>
            <person name="Chen G.-Z."/>
            <person name="Liu X.-D."/>
            <person name="Liao X.-Y."/>
            <person name="Jiang Y.-T."/>
            <person name="Yu X."/>
            <person name="Hao Y."/>
            <person name="Huang J."/>
            <person name="Zhao X.-W."/>
            <person name="Ke S."/>
            <person name="Chen Y.-Y."/>
            <person name="Wu W.-L."/>
            <person name="Hsu J.-L."/>
            <person name="Lin Y.-F."/>
            <person name="Huang M.-D."/>
            <person name="Li C.-Y."/>
            <person name="Huang L."/>
            <person name="Wang Z.-W."/>
            <person name="Zhao X."/>
            <person name="Zhong W.-Y."/>
            <person name="Peng D.-H."/>
            <person name="Ahmad S."/>
            <person name="Lan S."/>
            <person name="Zhang J.-S."/>
            <person name="Tsai W.-C."/>
            <person name="Van De Peer Y."/>
            <person name="Liu Z.-J."/>
        </authorList>
    </citation>
    <scope>NUCLEOTIDE SEQUENCE</scope>
    <source>
        <strain evidence="3">CP</strain>
        <tissue evidence="3">Leaves</tissue>
    </source>
</reference>
<dbReference type="InterPro" id="IPR036691">
    <property type="entry name" value="Endo/exonu/phosph_ase_sf"/>
</dbReference>
<evidence type="ECO:0000313" key="3">
    <source>
        <dbReference type="EMBL" id="KAK1300587.1"/>
    </source>
</evidence>
<dbReference type="Pfam" id="PF00078">
    <property type="entry name" value="RVT_1"/>
    <property type="match status" value="1"/>
</dbReference>
<proteinExistence type="predicted"/>
<reference evidence="3" key="1">
    <citation type="journal article" date="2023" name="Nat. Commun.">
        <title>Diploid and tetraploid genomes of Acorus and the evolution of monocots.</title>
        <authorList>
            <person name="Ma L."/>
            <person name="Liu K.W."/>
            <person name="Li Z."/>
            <person name="Hsiao Y.Y."/>
            <person name="Qi Y."/>
            <person name="Fu T."/>
            <person name="Tang G.D."/>
            <person name="Zhang D."/>
            <person name="Sun W.H."/>
            <person name="Liu D.K."/>
            <person name="Li Y."/>
            <person name="Chen G.Z."/>
            <person name="Liu X.D."/>
            <person name="Liao X.Y."/>
            <person name="Jiang Y.T."/>
            <person name="Yu X."/>
            <person name="Hao Y."/>
            <person name="Huang J."/>
            <person name="Zhao X.W."/>
            <person name="Ke S."/>
            <person name="Chen Y.Y."/>
            <person name="Wu W.L."/>
            <person name="Hsu J.L."/>
            <person name="Lin Y.F."/>
            <person name="Huang M.D."/>
            <person name="Li C.Y."/>
            <person name="Huang L."/>
            <person name="Wang Z.W."/>
            <person name="Zhao X."/>
            <person name="Zhong W.Y."/>
            <person name="Peng D.H."/>
            <person name="Ahmad S."/>
            <person name="Lan S."/>
            <person name="Zhang J.S."/>
            <person name="Tsai W.C."/>
            <person name="Van de Peer Y."/>
            <person name="Liu Z.J."/>
        </authorList>
    </citation>
    <scope>NUCLEOTIDE SEQUENCE</scope>
    <source>
        <strain evidence="3">CP</strain>
    </source>
</reference>
<dbReference type="PANTHER" id="PTHR33710">
    <property type="entry name" value="BNAC02G09200D PROTEIN"/>
    <property type="match status" value="1"/>
</dbReference>
<dbReference type="PANTHER" id="PTHR33710:SF71">
    <property type="entry name" value="ENDONUCLEASE_EXONUCLEASE_PHOSPHATASE DOMAIN-CONTAINING PROTEIN"/>
    <property type="match status" value="1"/>
</dbReference>
<dbReference type="EMBL" id="JAUJYO010000013">
    <property type="protein sequence ID" value="KAK1300587.1"/>
    <property type="molecule type" value="Genomic_DNA"/>
</dbReference>
<comment type="caution">
    <text evidence="3">The sequence shown here is derived from an EMBL/GenBank/DDBJ whole genome shotgun (WGS) entry which is preliminary data.</text>
</comment>
<keyword evidence="4" id="KW-1185">Reference proteome</keyword>
<feature type="domain" description="Reverse transcriptase" evidence="1">
    <location>
        <begin position="362"/>
        <end position="424"/>
    </location>
</feature>
<gene>
    <name evidence="3" type="ORF">QJS10_CPB13g01304</name>
</gene>
<dbReference type="Gene3D" id="3.60.10.10">
    <property type="entry name" value="Endonuclease/exonuclease/phosphatase"/>
    <property type="match status" value="1"/>
</dbReference>
<evidence type="ECO:0008006" key="5">
    <source>
        <dbReference type="Google" id="ProtNLM"/>
    </source>
</evidence>
<name>A0AAV9DIB4_ACOCL</name>
<dbReference type="InterPro" id="IPR026960">
    <property type="entry name" value="RVT-Znf"/>
</dbReference>